<keyword evidence="4 10" id="KW-0378">Hydrolase</keyword>
<feature type="compositionally biased region" description="Low complexity" evidence="7">
    <location>
        <begin position="315"/>
        <end position="363"/>
    </location>
</feature>
<dbReference type="Pfam" id="PF00877">
    <property type="entry name" value="NLPC_P60"/>
    <property type="match status" value="1"/>
</dbReference>
<keyword evidence="8" id="KW-1133">Transmembrane helix</keyword>
<dbReference type="SUPFAM" id="SSF54001">
    <property type="entry name" value="Cysteine proteinases"/>
    <property type="match status" value="1"/>
</dbReference>
<keyword evidence="5" id="KW-0788">Thiol protease</keyword>
<evidence type="ECO:0000256" key="8">
    <source>
        <dbReference type="SAM" id="Phobius"/>
    </source>
</evidence>
<dbReference type="HOGENOM" id="CLU_034085_0_1_9"/>
<dbReference type="InterPro" id="IPR000064">
    <property type="entry name" value="NLP_P60_dom"/>
</dbReference>
<keyword evidence="3" id="KW-0732">Signal</keyword>
<dbReference type="InterPro" id="IPR038765">
    <property type="entry name" value="Papain-like_cys_pep_sf"/>
</dbReference>
<dbReference type="EMBL" id="CP003332">
    <property type="protein sequence ID" value="AFJ63676.1"/>
    <property type="molecule type" value="Genomic_DNA"/>
</dbReference>
<dbReference type="Pfam" id="PF24568">
    <property type="entry name" value="CC_PcsB"/>
    <property type="match status" value="1"/>
</dbReference>
<feature type="compositionally biased region" description="Basic and acidic residues" evidence="7">
    <location>
        <begin position="292"/>
        <end position="310"/>
    </location>
</feature>
<organism evidence="10 11">
    <name type="scientific">Bacillus amyloliquefaciens (strain Y2)</name>
    <name type="common">Bacillus amyloliquefaciens subsp. plantarum (strain B9601-Y2)</name>
    <dbReference type="NCBI Taxonomy" id="1155777"/>
    <lineage>
        <taxon>Bacteria</taxon>
        <taxon>Bacillati</taxon>
        <taxon>Bacillota</taxon>
        <taxon>Bacilli</taxon>
        <taxon>Bacillales</taxon>
        <taxon>Bacillaceae</taxon>
        <taxon>Bacillus</taxon>
        <taxon>Bacillus amyloliquefaciens group</taxon>
    </lineage>
</organism>
<keyword evidence="6" id="KW-0175">Coiled coil</keyword>
<keyword evidence="2" id="KW-0645">Protease</keyword>
<dbReference type="Gene3D" id="3.90.1720.10">
    <property type="entry name" value="endopeptidase domain like (from Nostoc punctiforme)"/>
    <property type="match status" value="1"/>
</dbReference>
<evidence type="ECO:0000259" key="9">
    <source>
        <dbReference type="PROSITE" id="PS51935"/>
    </source>
</evidence>
<feature type="domain" description="NlpC/P60" evidence="9">
    <location>
        <begin position="363"/>
        <end position="494"/>
    </location>
</feature>
<dbReference type="PATRIC" id="fig|1126211.3.peg.3630"/>
<evidence type="ECO:0000256" key="2">
    <source>
        <dbReference type="ARBA" id="ARBA00022670"/>
    </source>
</evidence>
<reference evidence="10 11" key="1">
    <citation type="journal article" date="2012" name="J. Biotechnol.">
        <title>Genome sequence of the plant growth promoting strain Bacillus amyloliquefaciens subsp. plantarum B9601-Y2 and expression of mersacidin and other secondary metabolites.</title>
        <authorList>
            <person name="He P."/>
            <person name="Hao K."/>
            <person name="Blom J."/>
            <person name="Ruckert C."/>
            <person name="Vater J."/>
            <person name="Mao Z."/>
            <person name="Wu Y."/>
            <person name="Hou M."/>
            <person name="He P."/>
            <person name="He Y."/>
            <person name="Borriss R."/>
        </authorList>
    </citation>
    <scope>NUCLEOTIDE SEQUENCE [LARGE SCALE GENOMIC DNA]</scope>
    <source>
        <strain evidence="10">Y2</strain>
    </source>
</reference>
<keyword evidence="8" id="KW-0472">Membrane</keyword>
<dbReference type="AlphaFoldDB" id="I2CAK2"/>
<sequence>MRERNFDVHNRIPNENRFKVKGRKEKVKKSLLTLGLASVIGTSSFLIPFTKTASAETLDSKKAKIESKQSEVASSLEAKERELSKLQDKQAKIEKELKDINAKALDTSNKIEDKKAENEKTKKQIADLKKEIKETEARIEKRNEILKKRVRSLQENGGSQGYIDVLLGATSFGDFISRATAVSSIVDADKELIKQQEQDKAKLEDAEAELNVKLKKVQDDLAKLESMQKDLNKQLDQKDKLFDEAKNGQKKAASAISDLKKEASKLANEKADTEKEQKRIKAEQAAAAALIKKQEEAQKASEDQNQKDDSQPAPAVKTVKKAAVSTSSDSSDSSSKPKSTSGGSSHNSGGSDDSDGGSVISNSGGIEGAISVGSSLVGQSPYKFGGGRTQSDINNRIFDCSSFVRWAYANAGVNLGPASGTNTDTLIGRGKAVSASDMKRGDLVFFNTYKTNGHVGIYLGNGTFLNDNTSHGVSIDSMSNPYWKKAFNGNVRRVVQ</sequence>
<dbReference type="MEROPS" id="C40.010"/>
<dbReference type="KEGG" id="bqy:MUS_3818"/>
<dbReference type="GO" id="GO:0006508">
    <property type="term" value="P:proteolysis"/>
    <property type="evidence" value="ECO:0007669"/>
    <property type="project" value="UniProtKB-KW"/>
</dbReference>
<dbReference type="GO" id="GO:0008234">
    <property type="term" value="F:cysteine-type peptidase activity"/>
    <property type="evidence" value="ECO:0007669"/>
    <property type="project" value="UniProtKB-KW"/>
</dbReference>
<feature type="compositionally biased region" description="Basic and acidic residues" evidence="7">
    <location>
        <begin position="258"/>
        <end position="282"/>
    </location>
</feature>
<gene>
    <name evidence="10" type="primary">cwlO</name>
    <name evidence="10" type="ORF">MUS_3818</name>
</gene>
<protein>
    <submittedName>
        <fullName evidence="10">Peptidoglycan DL-endopeptidase CwlO</fullName>
        <ecNumber evidence="10">3.4.-.-</ecNumber>
    </submittedName>
</protein>
<proteinExistence type="inferred from homology"/>
<dbReference type="InterPro" id="IPR051202">
    <property type="entry name" value="Peptidase_C40"/>
</dbReference>
<dbReference type="Gene3D" id="6.10.250.3150">
    <property type="match status" value="1"/>
</dbReference>
<evidence type="ECO:0000256" key="1">
    <source>
        <dbReference type="ARBA" id="ARBA00007074"/>
    </source>
</evidence>
<dbReference type="PANTHER" id="PTHR47053:SF1">
    <property type="entry name" value="MUREIN DD-ENDOPEPTIDASE MEPH-RELATED"/>
    <property type="match status" value="1"/>
</dbReference>
<evidence type="ECO:0000256" key="6">
    <source>
        <dbReference type="SAM" id="Coils"/>
    </source>
</evidence>
<evidence type="ECO:0000313" key="10">
    <source>
        <dbReference type="EMBL" id="AFJ63676.1"/>
    </source>
</evidence>
<evidence type="ECO:0000256" key="5">
    <source>
        <dbReference type="ARBA" id="ARBA00022807"/>
    </source>
</evidence>
<dbReference type="PANTHER" id="PTHR47053">
    <property type="entry name" value="MUREIN DD-ENDOPEPTIDASE MEPH-RELATED"/>
    <property type="match status" value="1"/>
</dbReference>
<evidence type="ECO:0000256" key="7">
    <source>
        <dbReference type="SAM" id="MobiDB-lite"/>
    </source>
</evidence>
<feature type="region of interest" description="Disordered" evidence="7">
    <location>
        <begin position="242"/>
        <end position="363"/>
    </location>
</feature>
<feature type="transmembrane region" description="Helical" evidence="8">
    <location>
        <begin position="31"/>
        <end position="49"/>
    </location>
</feature>
<evidence type="ECO:0000256" key="4">
    <source>
        <dbReference type="ARBA" id="ARBA00022801"/>
    </source>
</evidence>
<feature type="coiled-coil region" evidence="6">
    <location>
        <begin position="69"/>
        <end position="156"/>
    </location>
</feature>
<dbReference type="InterPro" id="IPR057309">
    <property type="entry name" value="PcsB_CC"/>
</dbReference>
<evidence type="ECO:0000256" key="3">
    <source>
        <dbReference type="ARBA" id="ARBA00022729"/>
    </source>
</evidence>
<dbReference type="EC" id="3.4.-.-" evidence="10"/>
<keyword evidence="8" id="KW-0812">Transmembrane</keyword>
<accession>I2CAK2</accession>
<dbReference type="PROSITE" id="PS51935">
    <property type="entry name" value="NLPC_P60"/>
    <property type="match status" value="1"/>
</dbReference>
<comment type="similarity">
    <text evidence="1">Belongs to the peptidase C40 family.</text>
</comment>
<evidence type="ECO:0000313" key="11">
    <source>
        <dbReference type="Proteomes" id="UP000002878"/>
    </source>
</evidence>
<name>I2CAK2_BACAY</name>
<dbReference type="Proteomes" id="UP000002878">
    <property type="component" value="Chromosome"/>
</dbReference>